<dbReference type="PATRIC" id="fig|1286094.4.peg.1945"/>
<dbReference type="EMBL" id="AOPZ01000069">
    <property type="protein sequence ID" value="EPH45065.1"/>
    <property type="molecule type" value="Genomic_DNA"/>
</dbReference>
<protein>
    <submittedName>
        <fullName evidence="2">Uncharacterized protein</fullName>
    </submittedName>
</protein>
<evidence type="ECO:0000313" key="2">
    <source>
        <dbReference type="EMBL" id="EPH45065.1"/>
    </source>
</evidence>
<sequence length="111" mass="12000">MRRAGFVYPARKAPLPTALDDAEALVDLPGRRRHGYGIGSRPPSSGQPPAPYYTELDADRRRRFDLAFSGPPEARTEVATGSGTVRAGQRGCDAQARGKLAGDVVAWARMY</sequence>
<gene>
    <name evidence="2" type="ORF">STRAU_1966</name>
</gene>
<accession>S4A2Z2</accession>
<dbReference type="OrthoDB" id="4800194at2"/>
<dbReference type="RefSeq" id="WP_016640096.1">
    <property type="nucleotide sequence ID" value="NZ_AOPZ01000069.1"/>
</dbReference>
<proteinExistence type="predicted"/>
<organism evidence="2 3">
    <name type="scientific">Streptomyces aurantiacus JA 4570</name>
    <dbReference type="NCBI Taxonomy" id="1286094"/>
    <lineage>
        <taxon>Bacteria</taxon>
        <taxon>Bacillati</taxon>
        <taxon>Actinomycetota</taxon>
        <taxon>Actinomycetes</taxon>
        <taxon>Kitasatosporales</taxon>
        <taxon>Streptomycetaceae</taxon>
        <taxon>Streptomyces</taxon>
        <taxon>Streptomyces aurantiacus group</taxon>
    </lineage>
</organism>
<feature type="region of interest" description="Disordered" evidence="1">
    <location>
        <begin position="33"/>
        <end position="53"/>
    </location>
</feature>
<feature type="region of interest" description="Disordered" evidence="1">
    <location>
        <begin position="70"/>
        <end position="90"/>
    </location>
</feature>
<dbReference type="AlphaFoldDB" id="S4A2Z2"/>
<reference evidence="2 3" key="1">
    <citation type="submission" date="2013-02" db="EMBL/GenBank/DDBJ databases">
        <title>Draft Genome Sequence of Streptomyces aurantiacus, Which Produces Setomimycin.</title>
        <authorList>
            <person name="Gruening B.A."/>
            <person name="Praeg A."/>
            <person name="Erxleben A."/>
            <person name="Guenther S."/>
            <person name="Mueller M."/>
        </authorList>
    </citation>
    <scope>NUCLEOTIDE SEQUENCE [LARGE SCALE GENOMIC DNA]</scope>
    <source>
        <strain evidence="2 3">JA 4570</strain>
    </source>
</reference>
<comment type="caution">
    <text evidence="2">The sequence shown here is derived from an EMBL/GenBank/DDBJ whole genome shotgun (WGS) entry which is preliminary data.</text>
</comment>
<evidence type="ECO:0000256" key="1">
    <source>
        <dbReference type="SAM" id="MobiDB-lite"/>
    </source>
</evidence>
<name>S4A2Z2_9ACTN</name>
<evidence type="ECO:0000313" key="3">
    <source>
        <dbReference type="Proteomes" id="UP000014629"/>
    </source>
</evidence>
<keyword evidence="3" id="KW-1185">Reference proteome</keyword>
<dbReference type="Proteomes" id="UP000014629">
    <property type="component" value="Unassembled WGS sequence"/>
</dbReference>